<accession>A0ABY5TV40</accession>
<keyword evidence="1" id="KW-0472">Membrane</keyword>
<evidence type="ECO:0000313" key="3">
    <source>
        <dbReference type="Proteomes" id="UP001158726"/>
    </source>
</evidence>
<protein>
    <submittedName>
        <fullName evidence="2">Uncharacterized protein</fullName>
    </submittedName>
</protein>
<reference evidence="2" key="1">
    <citation type="submission" date="2022-07" db="EMBL/GenBank/DDBJ databases">
        <authorList>
            <person name="Nishijima S."/>
        </authorList>
    </citation>
    <scope>NUCLEOTIDE SEQUENCE</scope>
    <source>
        <strain evidence="2">3465_136698</strain>
    </source>
</reference>
<dbReference type="Proteomes" id="UP001158726">
    <property type="component" value="Segment"/>
</dbReference>
<organism evidence="2 3">
    <name type="scientific">Bacteriophage sp</name>
    <dbReference type="NCBI Taxonomy" id="38018"/>
    <lineage>
        <taxon>Viruses</taxon>
    </lineage>
</organism>
<evidence type="ECO:0000256" key="1">
    <source>
        <dbReference type="SAM" id="Phobius"/>
    </source>
</evidence>
<proteinExistence type="predicted"/>
<dbReference type="EMBL" id="OP072641">
    <property type="protein sequence ID" value="UVX66861.1"/>
    <property type="molecule type" value="Genomic_DNA"/>
</dbReference>
<keyword evidence="1" id="KW-0812">Transmembrane</keyword>
<keyword evidence="1" id="KW-1133">Transmembrane helix</keyword>
<sequence length="43" mass="5195">MRRFKRWLILVLMFAVVSLIVHVLMTAYAVLCMAWLFFYTINL</sequence>
<feature type="transmembrane region" description="Helical" evidence="1">
    <location>
        <begin position="7"/>
        <end position="38"/>
    </location>
</feature>
<evidence type="ECO:0000313" key="2">
    <source>
        <dbReference type="EMBL" id="UVX66861.1"/>
    </source>
</evidence>
<name>A0ABY5TV40_9VIRU</name>
<keyword evidence="3" id="KW-1185">Reference proteome</keyword>